<dbReference type="Proteomes" id="UP001055439">
    <property type="component" value="Chromosome 2"/>
</dbReference>
<reference evidence="2" key="1">
    <citation type="submission" date="2022-05" db="EMBL/GenBank/DDBJ databases">
        <title>The Musa troglodytarum L. genome provides insights into the mechanism of non-climacteric behaviour and enrichment of carotenoids.</title>
        <authorList>
            <person name="Wang J."/>
        </authorList>
    </citation>
    <scope>NUCLEOTIDE SEQUENCE</scope>
    <source>
        <tissue evidence="2">Leaf</tissue>
    </source>
</reference>
<evidence type="ECO:0000313" key="3">
    <source>
        <dbReference type="Proteomes" id="UP001055439"/>
    </source>
</evidence>
<feature type="region of interest" description="Disordered" evidence="1">
    <location>
        <begin position="131"/>
        <end position="156"/>
    </location>
</feature>
<evidence type="ECO:0000256" key="1">
    <source>
        <dbReference type="SAM" id="MobiDB-lite"/>
    </source>
</evidence>
<protein>
    <submittedName>
        <fullName evidence="2">Scarecrow-like protein 8</fullName>
    </submittedName>
</protein>
<keyword evidence="3" id="KW-1185">Reference proteome</keyword>
<gene>
    <name evidence="2" type="ORF">MUK42_25774</name>
</gene>
<accession>A0A9E7F133</accession>
<organism evidence="2 3">
    <name type="scientific">Musa troglodytarum</name>
    <name type="common">fe'i banana</name>
    <dbReference type="NCBI Taxonomy" id="320322"/>
    <lineage>
        <taxon>Eukaryota</taxon>
        <taxon>Viridiplantae</taxon>
        <taxon>Streptophyta</taxon>
        <taxon>Embryophyta</taxon>
        <taxon>Tracheophyta</taxon>
        <taxon>Spermatophyta</taxon>
        <taxon>Magnoliopsida</taxon>
        <taxon>Liliopsida</taxon>
        <taxon>Zingiberales</taxon>
        <taxon>Musaceae</taxon>
        <taxon>Musa</taxon>
    </lineage>
</organism>
<proteinExistence type="predicted"/>
<name>A0A9E7F133_9LILI</name>
<sequence>MASGFSARCGVQSPIPTHSDAVIGAILKRLLTARDRLQQQMQLQNMLFLQSVKHSTLLAFASSLTSSYLSASGFARRQEMFFFATQMATGSATGAGSMVTLGRGRQGGHGQHIRLGCDHRRVERRNAAAHVAGSDNKPSSAMHNRLQGAAATLGRG</sequence>
<evidence type="ECO:0000313" key="2">
    <source>
        <dbReference type="EMBL" id="URD87128.1"/>
    </source>
</evidence>
<dbReference type="EMBL" id="CP097504">
    <property type="protein sequence ID" value="URD87128.1"/>
    <property type="molecule type" value="Genomic_DNA"/>
</dbReference>
<dbReference type="AlphaFoldDB" id="A0A9E7F133"/>